<comment type="caution">
    <text evidence="1">The sequence shown here is derived from an EMBL/GenBank/DDBJ whole genome shotgun (WGS) entry which is preliminary data.</text>
</comment>
<protein>
    <submittedName>
        <fullName evidence="1">U32 family peptidase</fullName>
    </submittedName>
</protein>
<dbReference type="PANTHER" id="PTHR30217">
    <property type="entry name" value="PEPTIDASE U32 FAMILY"/>
    <property type="match status" value="1"/>
</dbReference>
<proteinExistence type="predicted"/>
<accession>A0AA37TR25</accession>
<dbReference type="RefSeq" id="WP_158220732.1">
    <property type="nucleotide sequence ID" value="NZ_BSPO01000002.1"/>
</dbReference>
<dbReference type="InterPro" id="IPR001539">
    <property type="entry name" value="Peptidase_U32"/>
</dbReference>
<evidence type="ECO:0000313" key="1">
    <source>
        <dbReference type="EMBL" id="GLS82752.1"/>
    </source>
</evidence>
<reference evidence="1 2" key="1">
    <citation type="journal article" date="2014" name="Int. J. Syst. Evol. Microbiol.">
        <title>Complete genome sequence of Corynebacterium casei LMG S-19264T (=DSM 44701T), isolated from a smear-ripened cheese.</title>
        <authorList>
            <consortium name="US DOE Joint Genome Institute (JGI-PGF)"/>
            <person name="Walter F."/>
            <person name="Albersmeier A."/>
            <person name="Kalinowski J."/>
            <person name="Ruckert C."/>
        </authorList>
    </citation>
    <scope>NUCLEOTIDE SEQUENCE [LARGE SCALE GENOMIC DNA]</scope>
    <source>
        <strain evidence="1 2">NBRC 112785</strain>
    </source>
</reference>
<sequence length="292" mass="32988">MKLSLSALSYCWSKQKVFSYYQSMATTGISTFYIGEQVCSRRRLMKNADYLELARMLQDHDKKVVLTSLALIESDNDFKMVEKLLDNNNFSLQANDLGSAALFRSRGLKFHVGSAINCYNLSSLKQLVEWGMEVYQPPVELSQQELMILMQQAEQEGIRDKFELQVHAWGYLPLAYSARCFTARQHNLSKDHCDTICAKDSNGKLCQTQDGQPLLRLNGIQTQSAHNQNLFADMDSLAQLGVEDLSINPTQALVPEKVEKMQHSILTLNNLELGPNDCNGYWNGQAGMSRVD</sequence>
<dbReference type="Proteomes" id="UP001157439">
    <property type="component" value="Unassembled WGS sequence"/>
</dbReference>
<dbReference type="Pfam" id="PF01136">
    <property type="entry name" value="Peptidase_U32"/>
    <property type="match status" value="1"/>
</dbReference>
<dbReference type="AlphaFoldDB" id="A0AA37TR25"/>
<organism evidence="1 2">
    <name type="scientific">Paraferrimonas haliotis</name>
    <dbReference type="NCBI Taxonomy" id="2013866"/>
    <lineage>
        <taxon>Bacteria</taxon>
        <taxon>Pseudomonadati</taxon>
        <taxon>Pseudomonadota</taxon>
        <taxon>Gammaproteobacteria</taxon>
        <taxon>Alteromonadales</taxon>
        <taxon>Ferrimonadaceae</taxon>
        <taxon>Paraferrimonas</taxon>
    </lineage>
</organism>
<dbReference type="NCBIfam" id="NF011991">
    <property type="entry name" value="PRK15447.1"/>
    <property type="match status" value="1"/>
</dbReference>
<gene>
    <name evidence="1" type="ORF">GCM10007894_07290</name>
</gene>
<name>A0AA37TR25_9GAMM</name>
<dbReference type="PANTHER" id="PTHR30217:SF11">
    <property type="entry name" value="UBIQUINONE BIOSYNTHESIS PROTEIN UBIV"/>
    <property type="match status" value="1"/>
</dbReference>
<dbReference type="InterPro" id="IPR051454">
    <property type="entry name" value="RNA/ubiquinone_mod_enzymes"/>
</dbReference>
<dbReference type="EMBL" id="BSPO01000002">
    <property type="protein sequence ID" value="GLS82752.1"/>
    <property type="molecule type" value="Genomic_DNA"/>
</dbReference>
<evidence type="ECO:0000313" key="2">
    <source>
        <dbReference type="Proteomes" id="UP001157439"/>
    </source>
</evidence>
<keyword evidence="2" id="KW-1185">Reference proteome</keyword>